<evidence type="ECO:0000256" key="2">
    <source>
        <dbReference type="ARBA" id="ARBA00022692"/>
    </source>
</evidence>
<gene>
    <name evidence="6" type="ORF">UABAM_05799</name>
</gene>
<proteinExistence type="inferred from homology"/>
<dbReference type="EMBL" id="AP019860">
    <property type="protein sequence ID" value="BBM87390.1"/>
    <property type="molecule type" value="Genomic_DNA"/>
</dbReference>
<dbReference type="KEGG" id="uam:UABAM_05799"/>
<keyword evidence="3 5" id="KW-1133">Transmembrane helix</keyword>
<evidence type="ECO:0000256" key="3">
    <source>
        <dbReference type="ARBA" id="ARBA00022989"/>
    </source>
</evidence>
<comment type="similarity">
    <text evidence="5">Belongs to the 4-toluene sulfonate uptake permease (TSUP) (TC 2.A.102) family.</text>
</comment>
<evidence type="ECO:0000256" key="4">
    <source>
        <dbReference type="ARBA" id="ARBA00023136"/>
    </source>
</evidence>
<dbReference type="InterPro" id="IPR002781">
    <property type="entry name" value="TM_pro_TauE-like"/>
</dbReference>
<feature type="transmembrane region" description="Helical" evidence="5">
    <location>
        <begin position="227"/>
        <end position="243"/>
    </location>
</feature>
<feature type="transmembrane region" description="Helical" evidence="5">
    <location>
        <begin position="128"/>
        <end position="161"/>
    </location>
</feature>
<organism evidence="6 7">
    <name type="scientific">Uabimicrobium amorphum</name>
    <dbReference type="NCBI Taxonomy" id="2596890"/>
    <lineage>
        <taxon>Bacteria</taxon>
        <taxon>Pseudomonadati</taxon>
        <taxon>Planctomycetota</taxon>
        <taxon>Candidatus Uabimicrobiia</taxon>
        <taxon>Candidatus Uabimicrobiales</taxon>
        <taxon>Candidatus Uabimicrobiaceae</taxon>
        <taxon>Candidatus Uabimicrobium</taxon>
    </lineage>
</organism>
<dbReference type="Proteomes" id="UP000326354">
    <property type="component" value="Chromosome"/>
</dbReference>
<keyword evidence="5" id="KW-1003">Cell membrane</keyword>
<keyword evidence="2 5" id="KW-0812">Transmembrane</keyword>
<dbReference type="PANTHER" id="PTHR43701:SF2">
    <property type="entry name" value="MEMBRANE TRANSPORTER PROTEIN YJNA-RELATED"/>
    <property type="match status" value="1"/>
</dbReference>
<feature type="transmembrane region" description="Helical" evidence="5">
    <location>
        <begin position="6"/>
        <end position="35"/>
    </location>
</feature>
<keyword evidence="7" id="KW-1185">Reference proteome</keyword>
<dbReference type="PANTHER" id="PTHR43701">
    <property type="entry name" value="MEMBRANE TRANSPORTER PROTEIN MJ0441-RELATED"/>
    <property type="match status" value="1"/>
</dbReference>
<name>A0A5S9IUJ4_UABAM</name>
<accession>A0A5S9IUJ4</accession>
<evidence type="ECO:0000313" key="7">
    <source>
        <dbReference type="Proteomes" id="UP000326354"/>
    </source>
</evidence>
<feature type="transmembrane region" description="Helical" evidence="5">
    <location>
        <begin position="42"/>
        <end position="61"/>
    </location>
</feature>
<protein>
    <recommendedName>
        <fullName evidence="5">Probable membrane transporter protein</fullName>
    </recommendedName>
</protein>
<keyword evidence="4 5" id="KW-0472">Membrane</keyword>
<evidence type="ECO:0000313" key="6">
    <source>
        <dbReference type="EMBL" id="BBM87390.1"/>
    </source>
</evidence>
<dbReference type="InterPro" id="IPR051598">
    <property type="entry name" value="TSUP/Inactive_protease-like"/>
</dbReference>
<dbReference type="Pfam" id="PF01925">
    <property type="entry name" value="TauE"/>
    <property type="match status" value="1"/>
</dbReference>
<feature type="transmembrane region" description="Helical" evidence="5">
    <location>
        <begin position="194"/>
        <end position="215"/>
    </location>
</feature>
<feature type="transmembrane region" description="Helical" evidence="5">
    <location>
        <begin position="99"/>
        <end position="116"/>
    </location>
</feature>
<evidence type="ECO:0000256" key="5">
    <source>
        <dbReference type="RuleBase" id="RU363041"/>
    </source>
</evidence>
<dbReference type="RefSeq" id="WP_173013633.1">
    <property type="nucleotide sequence ID" value="NZ_AP019860.1"/>
</dbReference>
<sequence length="244" mass="26075">MVISSIIFGFLIGFLPGLMGGGGSIMAVPVFIYIMGFEVKPAVCMSLVVVGITSFIGAIRYWRLDLIRFHIVFTFGTMAMLAAYTGAKMAALLSDTVQLTLFAITILCASYFMSTGKTPADDEHKSSLFILLVSGLFVGTLSGLVGVGGGFLIVPTLVLFAKLPIKSAVGTSLAIMSMNSTSGVLGYIDKVTISWNATLLFTLFATIGIFASTYLVKFISSQHLKKAFSVFVFIMGIVIFVTNF</sequence>
<comment type="subcellular location">
    <subcellularLocation>
        <location evidence="5">Cell membrane</location>
        <topology evidence="5">Multi-pass membrane protein</topology>
    </subcellularLocation>
    <subcellularLocation>
        <location evidence="1">Membrane</location>
        <topology evidence="1">Multi-pass membrane protein</topology>
    </subcellularLocation>
</comment>
<dbReference type="AlphaFoldDB" id="A0A5S9IUJ4"/>
<reference evidence="6 7" key="1">
    <citation type="submission" date="2019-08" db="EMBL/GenBank/DDBJ databases">
        <title>Complete genome sequence of Candidatus Uab amorphum.</title>
        <authorList>
            <person name="Shiratori T."/>
            <person name="Suzuki S."/>
            <person name="Kakizawa Y."/>
            <person name="Ishida K."/>
        </authorList>
    </citation>
    <scope>NUCLEOTIDE SEQUENCE [LARGE SCALE GENOMIC DNA]</scope>
    <source>
        <strain evidence="6 7">SRT547</strain>
    </source>
</reference>
<dbReference type="GO" id="GO:0005886">
    <property type="term" value="C:plasma membrane"/>
    <property type="evidence" value="ECO:0007669"/>
    <property type="project" value="UniProtKB-SubCell"/>
</dbReference>
<feature type="transmembrane region" description="Helical" evidence="5">
    <location>
        <begin position="67"/>
        <end position="87"/>
    </location>
</feature>
<evidence type="ECO:0000256" key="1">
    <source>
        <dbReference type="ARBA" id="ARBA00004141"/>
    </source>
</evidence>